<organism evidence="2 3">
    <name type="scientific">Stenotrophobium rhamnosiphilum</name>
    <dbReference type="NCBI Taxonomy" id="2029166"/>
    <lineage>
        <taxon>Bacteria</taxon>
        <taxon>Pseudomonadati</taxon>
        <taxon>Pseudomonadota</taxon>
        <taxon>Gammaproteobacteria</taxon>
        <taxon>Nevskiales</taxon>
        <taxon>Nevskiaceae</taxon>
        <taxon>Stenotrophobium</taxon>
    </lineage>
</organism>
<sequence>MPQEDLIRGLRVHSTTLLFFLSGITFGAYIAHYCAKQSKAINQRLGQEERIPAILNATLFLLSYSSITLSIGHFIFQENAAIENTGGVVDWILTISLLTWGFMARNRMNKLLASSRDQTTWFSGLWTFLFTPLYFNYKINVLSEPPAGLQIYSYPAWGSAERQRHLEQQVALKMQSQPSLRAAIASKESNLILERFATITREGSTYRLEIRRDTEIGPLDIQTDFSNISELGTYLSERTAFRIRDFVSR</sequence>
<keyword evidence="1" id="KW-0472">Membrane</keyword>
<feature type="transmembrane region" description="Helical" evidence="1">
    <location>
        <begin position="53"/>
        <end position="76"/>
    </location>
</feature>
<protein>
    <recommendedName>
        <fullName evidence="4">DUF4234 domain-containing protein</fullName>
    </recommendedName>
</protein>
<dbReference type="AlphaFoldDB" id="A0A2T5MKK7"/>
<proteinExistence type="predicted"/>
<reference evidence="2 3" key="1">
    <citation type="submission" date="2018-04" db="EMBL/GenBank/DDBJ databases">
        <title>Novel species isolated from glacier.</title>
        <authorList>
            <person name="Liu Q."/>
            <person name="Xin Y.-H."/>
        </authorList>
    </citation>
    <scope>NUCLEOTIDE SEQUENCE [LARGE SCALE GENOMIC DNA]</scope>
    <source>
        <strain evidence="2 3">GT1R17</strain>
    </source>
</reference>
<keyword evidence="1" id="KW-0812">Transmembrane</keyword>
<gene>
    <name evidence="2" type="ORF">CJD38_03065</name>
</gene>
<dbReference type="OrthoDB" id="7060663at2"/>
<accession>A0A2T5MKK7</accession>
<dbReference type="EMBL" id="QANS01000001">
    <property type="protein sequence ID" value="PTU33100.1"/>
    <property type="molecule type" value="Genomic_DNA"/>
</dbReference>
<name>A0A2T5MKK7_9GAMM</name>
<feature type="transmembrane region" description="Helical" evidence="1">
    <location>
        <begin position="12"/>
        <end position="32"/>
    </location>
</feature>
<evidence type="ECO:0008006" key="4">
    <source>
        <dbReference type="Google" id="ProtNLM"/>
    </source>
</evidence>
<evidence type="ECO:0000313" key="3">
    <source>
        <dbReference type="Proteomes" id="UP000244248"/>
    </source>
</evidence>
<dbReference type="Proteomes" id="UP000244248">
    <property type="component" value="Unassembled WGS sequence"/>
</dbReference>
<keyword evidence="1" id="KW-1133">Transmembrane helix</keyword>
<comment type="caution">
    <text evidence="2">The sequence shown here is derived from an EMBL/GenBank/DDBJ whole genome shotgun (WGS) entry which is preliminary data.</text>
</comment>
<dbReference type="RefSeq" id="WP_107938807.1">
    <property type="nucleotide sequence ID" value="NZ_QANS01000001.1"/>
</dbReference>
<evidence type="ECO:0000313" key="2">
    <source>
        <dbReference type="EMBL" id="PTU33100.1"/>
    </source>
</evidence>
<feature type="transmembrane region" description="Helical" evidence="1">
    <location>
        <begin position="88"/>
        <end position="108"/>
    </location>
</feature>
<keyword evidence="3" id="KW-1185">Reference proteome</keyword>
<evidence type="ECO:0000256" key="1">
    <source>
        <dbReference type="SAM" id="Phobius"/>
    </source>
</evidence>